<proteinExistence type="predicted"/>
<sequence length="183" mass="20563">MYPKTETIHIDGVIPFKSKTQLIGESEVILRGTVKAKLPSKWSNPNGEKGQGVPNIVQTDIVIAVDEIFKGTPYNNKDIVVRIDKGEIDKTKVVSDGYPDFTPGEEVVLFLAKDDGDLANPNENYYVLKGMRQGKFTIADKTNKKYSNGRDTILLSTFSEEIPRELENYKQLPKLSDPKQYQP</sequence>
<gene>
    <name evidence="1" type="ORF">ACFO8Q_14460</name>
</gene>
<comment type="caution">
    <text evidence="1">The sequence shown here is derived from an EMBL/GenBank/DDBJ whole genome shotgun (WGS) entry which is preliminary data.</text>
</comment>
<evidence type="ECO:0000313" key="2">
    <source>
        <dbReference type="Proteomes" id="UP001596002"/>
    </source>
</evidence>
<evidence type="ECO:0000313" key="1">
    <source>
        <dbReference type="EMBL" id="MFC4768544.1"/>
    </source>
</evidence>
<name>A0ABV9Q2N7_9BACL</name>
<protein>
    <submittedName>
        <fullName evidence="1">Uncharacterized protein</fullName>
    </submittedName>
</protein>
<organism evidence="1 2">
    <name type="scientific">Effusibacillus consociatus</name>
    <dbReference type="NCBI Taxonomy" id="1117041"/>
    <lineage>
        <taxon>Bacteria</taxon>
        <taxon>Bacillati</taxon>
        <taxon>Bacillota</taxon>
        <taxon>Bacilli</taxon>
        <taxon>Bacillales</taxon>
        <taxon>Alicyclobacillaceae</taxon>
        <taxon>Effusibacillus</taxon>
    </lineage>
</organism>
<keyword evidence="2" id="KW-1185">Reference proteome</keyword>
<dbReference type="Proteomes" id="UP001596002">
    <property type="component" value="Unassembled WGS sequence"/>
</dbReference>
<accession>A0ABV9Q2N7</accession>
<reference evidence="2" key="1">
    <citation type="journal article" date="2019" name="Int. J. Syst. Evol. Microbiol.">
        <title>The Global Catalogue of Microorganisms (GCM) 10K type strain sequencing project: providing services to taxonomists for standard genome sequencing and annotation.</title>
        <authorList>
            <consortium name="The Broad Institute Genomics Platform"/>
            <consortium name="The Broad Institute Genome Sequencing Center for Infectious Disease"/>
            <person name="Wu L."/>
            <person name="Ma J."/>
        </authorList>
    </citation>
    <scope>NUCLEOTIDE SEQUENCE [LARGE SCALE GENOMIC DNA]</scope>
    <source>
        <strain evidence="2">WYCCWR 12678</strain>
    </source>
</reference>
<dbReference type="EMBL" id="JBHSHC010000106">
    <property type="protein sequence ID" value="MFC4768544.1"/>
    <property type="molecule type" value="Genomic_DNA"/>
</dbReference>
<dbReference type="RefSeq" id="WP_380026494.1">
    <property type="nucleotide sequence ID" value="NZ_JBHSHC010000106.1"/>
</dbReference>